<organism evidence="2 3">
    <name type="scientific">Actinacidiphila oryziradicis</name>
    <dbReference type="NCBI Taxonomy" id="2571141"/>
    <lineage>
        <taxon>Bacteria</taxon>
        <taxon>Bacillati</taxon>
        <taxon>Actinomycetota</taxon>
        <taxon>Actinomycetes</taxon>
        <taxon>Kitasatosporales</taxon>
        <taxon>Streptomycetaceae</taxon>
        <taxon>Actinacidiphila</taxon>
    </lineage>
</organism>
<dbReference type="InterPro" id="IPR011109">
    <property type="entry name" value="DNA_bind_recombinase_dom"/>
</dbReference>
<dbReference type="OrthoDB" id="8782062at2"/>
<dbReference type="InterPro" id="IPR036162">
    <property type="entry name" value="Resolvase-like_N_sf"/>
</dbReference>
<dbReference type="RefSeq" id="WP_136730681.1">
    <property type="nucleotide sequence ID" value="NZ_SUMC01000153.1"/>
</dbReference>
<evidence type="ECO:0000313" key="2">
    <source>
        <dbReference type="EMBL" id="TJZ96834.1"/>
    </source>
</evidence>
<reference evidence="2 3" key="1">
    <citation type="submission" date="2019-04" db="EMBL/GenBank/DDBJ databases">
        <title>Streptomyces oryziradicis sp. nov., a novel actinomycete isolated from rhizosphere soil of rice (Oryza sativa L.).</title>
        <authorList>
            <person name="Li C."/>
        </authorList>
    </citation>
    <scope>NUCLEOTIDE SEQUENCE [LARGE SCALE GENOMIC DNA]</scope>
    <source>
        <strain evidence="2 3">NEAU-C40</strain>
    </source>
</reference>
<dbReference type="Pfam" id="PF13408">
    <property type="entry name" value="Zn_ribbon_recom"/>
    <property type="match status" value="1"/>
</dbReference>
<protein>
    <submittedName>
        <fullName evidence="2">Recombinase family protein</fullName>
    </submittedName>
</protein>
<dbReference type="Gene3D" id="3.40.50.1390">
    <property type="entry name" value="Resolvase, N-terminal catalytic domain"/>
    <property type="match status" value="1"/>
</dbReference>
<feature type="domain" description="Resolvase/invertase-type recombinase catalytic" evidence="1">
    <location>
        <begin position="19"/>
        <end position="170"/>
    </location>
</feature>
<evidence type="ECO:0000259" key="1">
    <source>
        <dbReference type="PROSITE" id="PS51736"/>
    </source>
</evidence>
<name>A0A4U0S918_9ACTN</name>
<dbReference type="GO" id="GO:0003677">
    <property type="term" value="F:DNA binding"/>
    <property type="evidence" value="ECO:0007669"/>
    <property type="project" value="InterPro"/>
</dbReference>
<comment type="caution">
    <text evidence="2">The sequence shown here is derived from an EMBL/GenBank/DDBJ whole genome shotgun (WGS) entry which is preliminary data.</text>
</comment>
<gene>
    <name evidence="2" type="ORF">FCI23_50355</name>
</gene>
<accession>A0A4U0S918</accession>
<dbReference type="Proteomes" id="UP000305778">
    <property type="component" value="Unassembled WGS sequence"/>
</dbReference>
<dbReference type="CDD" id="cd00338">
    <property type="entry name" value="Ser_Recombinase"/>
    <property type="match status" value="1"/>
</dbReference>
<dbReference type="Pfam" id="PF07508">
    <property type="entry name" value="Recombinase"/>
    <property type="match status" value="1"/>
</dbReference>
<proteinExistence type="predicted"/>
<dbReference type="InterPro" id="IPR025827">
    <property type="entry name" value="Zn_ribbon_recom_dom"/>
</dbReference>
<evidence type="ECO:0000313" key="3">
    <source>
        <dbReference type="Proteomes" id="UP000305778"/>
    </source>
</evidence>
<dbReference type="PANTHER" id="PTHR30461">
    <property type="entry name" value="DNA-INVERTASE FROM LAMBDOID PROPHAGE"/>
    <property type="match status" value="1"/>
</dbReference>
<dbReference type="InterPro" id="IPR038109">
    <property type="entry name" value="DNA_bind_recomb_sf"/>
</dbReference>
<dbReference type="Pfam" id="PF00239">
    <property type="entry name" value="Resolvase"/>
    <property type="match status" value="1"/>
</dbReference>
<dbReference type="InterPro" id="IPR050639">
    <property type="entry name" value="SSR_resolvase"/>
</dbReference>
<dbReference type="InterPro" id="IPR006119">
    <property type="entry name" value="Resolv_N"/>
</dbReference>
<dbReference type="SUPFAM" id="SSF53041">
    <property type="entry name" value="Resolvase-like"/>
    <property type="match status" value="1"/>
</dbReference>
<dbReference type="PANTHER" id="PTHR30461:SF23">
    <property type="entry name" value="DNA RECOMBINASE-RELATED"/>
    <property type="match status" value="1"/>
</dbReference>
<dbReference type="SMART" id="SM00857">
    <property type="entry name" value="Resolvase"/>
    <property type="match status" value="1"/>
</dbReference>
<keyword evidence="3" id="KW-1185">Reference proteome</keyword>
<dbReference type="PROSITE" id="PS51736">
    <property type="entry name" value="RECOMBINASES_3"/>
    <property type="match status" value="1"/>
</dbReference>
<dbReference type="GO" id="GO:0000150">
    <property type="term" value="F:DNA strand exchange activity"/>
    <property type="evidence" value="ECO:0007669"/>
    <property type="project" value="InterPro"/>
</dbReference>
<dbReference type="EMBL" id="SUMC01000153">
    <property type="protein sequence ID" value="TJZ96834.1"/>
    <property type="molecule type" value="Genomic_DNA"/>
</dbReference>
<sequence length="699" mass="77070">MSAEPSGAGKVTADHLRRGAYLYVRQSSLKQVVNNTESTARQYALRGRAVALGWDESQITVIDSDQGQSGASAVGRDGFQRLVSEVSLGRAGIVLGLEVSRLARNNTDWHRLLEICGLSGTLILDEDGLYDPRSFNDRLVLGLKGTMSEAELHVLKARLRGGQLSKARRGELKQALPVGYVYDAADRVVKDPDTAVRAAVQRVFDLFETTGSARQVVIAFAADKLTFPARIRTGEHKGELVWGPLKHWRVLSLLHNPCFAGAFVYGRRRGMTTPQGKAAWAEVPREQWTALIPDHHEGYVTLEQWEANGLTLAGNAASQGEDRKAGPPREGPALLQGMVICGKCGRRMTVGYRQYRNEIFPDYRCMTAAIQDGTRVCERLPGKSIDQAVTRLVLATLTPLAIDAALKVSDQITAQAAEADRLRATHVQRAQHRADLARRRYLAVDPDNRLVADALEADWNHALREIAAAKETYERAKAEAAPVDRAVRDRLTTLAADVHSLWSDPATPMRERKRIARLLITDVTLTRTTEITAQVRLNGGQHHTLTIPIPLSGGKSWQTHPDTVALIDELLDHHTHRQAATILNERGLTSGKGQPFTELLVRDIRDSYGLVHRYDRLRGRGLLTFAEYADAIGVSENTVKIWRRTGLIEGIAYNDKNCYLFHPPGPDHPAPEVAQGIKISDRIAAREAALSAQSQRSAV</sequence>
<dbReference type="Gene3D" id="3.90.1750.20">
    <property type="entry name" value="Putative Large Serine Recombinase, Chain B, Domain 2"/>
    <property type="match status" value="1"/>
</dbReference>
<dbReference type="AlphaFoldDB" id="A0A4U0S918"/>